<reference evidence="1" key="1">
    <citation type="journal article" date="2020" name="Stud. Mycol.">
        <title>101 Dothideomycetes genomes: a test case for predicting lifestyles and emergence of pathogens.</title>
        <authorList>
            <person name="Haridas S."/>
            <person name="Albert R."/>
            <person name="Binder M."/>
            <person name="Bloem J."/>
            <person name="Labutti K."/>
            <person name="Salamov A."/>
            <person name="Andreopoulos B."/>
            <person name="Baker S."/>
            <person name="Barry K."/>
            <person name="Bills G."/>
            <person name="Bluhm B."/>
            <person name="Cannon C."/>
            <person name="Castanera R."/>
            <person name="Culley D."/>
            <person name="Daum C."/>
            <person name="Ezra D."/>
            <person name="Gonzalez J."/>
            <person name="Henrissat B."/>
            <person name="Kuo A."/>
            <person name="Liang C."/>
            <person name="Lipzen A."/>
            <person name="Lutzoni F."/>
            <person name="Magnuson J."/>
            <person name="Mondo S."/>
            <person name="Nolan M."/>
            <person name="Ohm R."/>
            <person name="Pangilinan J."/>
            <person name="Park H.-J."/>
            <person name="Ramirez L."/>
            <person name="Alfaro M."/>
            <person name="Sun H."/>
            <person name="Tritt A."/>
            <person name="Yoshinaga Y."/>
            <person name="Zwiers L.-H."/>
            <person name="Turgeon B."/>
            <person name="Goodwin S."/>
            <person name="Spatafora J."/>
            <person name="Crous P."/>
            <person name="Grigoriev I."/>
        </authorList>
    </citation>
    <scope>NUCLEOTIDE SEQUENCE</scope>
    <source>
        <strain evidence="1">Tuck. ex Michener</strain>
    </source>
</reference>
<evidence type="ECO:0000313" key="2">
    <source>
        <dbReference type="Proteomes" id="UP000800092"/>
    </source>
</evidence>
<gene>
    <name evidence="1" type="ORF">EV356DRAFT_514896</name>
</gene>
<accession>A0A6A6HA80</accession>
<keyword evidence="2" id="KW-1185">Reference proteome</keyword>
<dbReference type="AlphaFoldDB" id="A0A6A6HA80"/>
<organism evidence="1 2">
    <name type="scientific">Viridothelium virens</name>
    <name type="common">Speckled blister lichen</name>
    <name type="synonym">Trypethelium virens</name>
    <dbReference type="NCBI Taxonomy" id="1048519"/>
    <lineage>
        <taxon>Eukaryota</taxon>
        <taxon>Fungi</taxon>
        <taxon>Dikarya</taxon>
        <taxon>Ascomycota</taxon>
        <taxon>Pezizomycotina</taxon>
        <taxon>Dothideomycetes</taxon>
        <taxon>Dothideomycetes incertae sedis</taxon>
        <taxon>Trypetheliales</taxon>
        <taxon>Trypetheliaceae</taxon>
        <taxon>Viridothelium</taxon>
    </lineage>
</organism>
<dbReference type="OrthoDB" id="3830579at2759"/>
<dbReference type="InterPro" id="IPR011008">
    <property type="entry name" value="Dimeric_a/b-barrel"/>
</dbReference>
<dbReference type="Proteomes" id="UP000800092">
    <property type="component" value="Unassembled WGS sequence"/>
</dbReference>
<name>A0A6A6HA80_VIRVR</name>
<protein>
    <recommendedName>
        <fullName evidence="3">ABM domain-containing protein</fullName>
    </recommendedName>
</protein>
<evidence type="ECO:0000313" key="1">
    <source>
        <dbReference type="EMBL" id="KAF2234759.1"/>
    </source>
</evidence>
<dbReference type="EMBL" id="ML991796">
    <property type="protein sequence ID" value="KAF2234759.1"/>
    <property type="molecule type" value="Genomic_DNA"/>
</dbReference>
<sequence length="235" mass="25400">MSTTTTSPITEIAIIPYASSTSPSDPILDASRHTVSSQPGFLSLYHGGRLESPTTLQNWAITWTTLAAHRAFEASPAYQPFLERLGPLLDGPAHIVHYAFQDAAGAERAYGAPATEFATLYVGAGDKEAREALQKRVEHLFDVFRESKAGGWHGGTWGWSEEEVELEGLGEGGEKGKGKACLVVMGWDSKEAHEAYRGTEAFKGAIDPVREVVKKSEMWHCGMQKYQGGQGSATG</sequence>
<dbReference type="Gene3D" id="3.30.70.100">
    <property type="match status" value="2"/>
</dbReference>
<proteinExistence type="predicted"/>
<dbReference type="SUPFAM" id="SSF54909">
    <property type="entry name" value="Dimeric alpha+beta barrel"/>
    <property type="match status" value="2"/>
</dbReference>
<evidence type="ECO:0008006" key="3">
    <source>
        <dbReference type="Google" id="ProtNLM"/>
    </source>
</evidence>